<feature type="transmembrane region" description="Helical" evidence="1">
    <location>
        <begin position="12"/>
        <end position="29"/>
    </location>
</feature>
<organism evidence="2 3">
    <name type="scientific">Elysia crispata</name>
    <name type="common">lettuce slug</name>
    <dbReference type="NCBI Taxonomy" id="231223"/>
    <lineage>
        <taxon>Eukaryota</taxon>
        <taxon>Metazoa</taxon>
        <taxon>Spiralia</taxon>
        <taxon>Lophotrochozoa</taxon>
        <taxon>Mollusca</taxon>
        <taxon>Gastropoda</taxon>
        <taxon>Heterobranchia</taxon>
        <taxon>Euthyneura</taxon>
        <taxon>Panpulmonata</taxon>
        <taxon>Sacoglossa</taxon>
        <taxon>Placobranchoidea</taxon>
        <taxon>Plakobranchidae</taxon>
        <taxon>Elysia</taxon>
    </lineage>
</organism>
<dbReference type="EMBL" id="JAWDGP010001822">
    <property type="protein sequence ID" value="KAK3787926.1"/>
    <property type="molecule type" value="Genomic_DNA"/>
</dbReference>
<feature type="non-terminal residue" evidence="2">
    <location>
        <position position="143"/>
    </location>
</feature>
<evidence type="ECO:0000256" key="1">
    <source>
        <dbReference type="SAM" id="Phobius"/>
    </source>
</evidence>
<reference evidence="2" key="1">
    <citation type="journal article" date="2023" name="G3 (Bethesda)">
        <title>A reference genome for the long-term kleptoplast-retaining sea slug Elysia crispata morphotype clarki.</title>
        <authorList>
            <person name="Eastman K.E."/>
            <person name="Pendleton A.L."/>
            <person name="Shaikh M.A."/>
            <person name="Suttiyut T."/>
            <person name="Ogas R."/>
            <person name="Tomko P."/>
            <person name="Gavelis G."/>
            <person name="Widhalm J.R."/>
            <person name="Wisecaver J.H."/>
        </authorList>
    </citation>
    <scope>NUCLEOTIDE SEQUENCE</scope>
    <source>
        <strain evidence="2">ECLA1</strain>
    </source>
</reference>
<dbReference type="AlphaFoldDB" id="A0AAE1AIL6"/>
<evidence type="ECO:0000313" key="3">
    <source>
        <dbReference type="Proteomes" id="UP001283361"/>
    </source>
</evidence>
<sequence length="143" mass="16000">ISTNKDSPRLFLLIVFLTLGYAIFVSLVADRKRIVFSQLRTPRNRTRIAVVPGSGRSYNTWKIIDRPFRSIFLKSEICGALAWLSTLRYAPNSFDFYLVTVNLTSMFAVVPVLRHGQLNPIAGDSLLSTMVSLTVTMASMSPL</sequence>
<name>A0AAE1AIL6_9GAST</name>
<dbReference type="Proteomes" id="UP001283361">
    <property type="component" value="Unassembled WGS sequence"/>
</dbReference>
<protein>
    <submittedName>
        <fullName evidence="2">Uncharacterized protein</fullName>
    </submittedName>
</protein>
<evidence type="ECO:0000313" key="2">
    <source>
        <dbReference type="EMBL" id="KAK3787926.1"/>
    </source>
</evidence>
<accession>A0AAE1AIL6</accession>
<keyword evidence="1" id="KW-0472">Membrane</keyword>
<gene>
    <name evidence="2" type="ORF">RRG08_067218</name>
</gene>
<keyword evidence="3" id="KW-1185">Reference proteome</keyword>
<keyword evidence="1" id="KW-1133">Transmembrane helix</keyword>
<comment type="caution">
    <text evidence="2">The sequence shown here is derived from an EMBL/GenBank/DDBJ whole genome shotgun (WGS) entry which is preliminary data.</text>
</comment>
<proteinExistence type="predicted"/>
<keyword evidence="1" id="KW-0812">Transmembrane</keyword>